<organism evidence="1 2">
    <name type="scientific">Panagrolaimus sp. ES5</name>
    <dbReference type="NCBI Taxonomy" id="591445"/>
    <lineage>
        <taxon>Eukaryota</taxon>
        <taxon>Metazoa</taxon>
        <taxon>Ecdysozoa</taxon>
        <taxon>Nematoda</taxon>
        <taxon>Chromadorea</taxon>
        <taxon>Rhabditida</taxon>
        <taxon>Tylenchina</taxon>
        <taxon>Panagrolaimomorpha</taxon>
        <taxon>Panagrolaimoidea</taxon>
        <taxon>Panagrolaimidae</taxon>
        <taxon>Panagrolaimus</taxon>
    </lineage>
</organism>
<reference evidence="2" key="1">
    <citation type="submission" date="2022-11" db="UniProtKB">
        <authorList>
            <consortium name="WormBaseParasite"/>
        </authorList>
    </citation>
    <scope>IDENTIFICATION</scope>
</reference>
<accession>A0AC34GPN5</accession>
<sequence>MGEINERASVSVDCPMSPLSASDEVRQLSNDVFNKVSGFVNGQVQGTISDYKLIEEMNMSTAQRYTDMKQVASTISGRLYELGEKYESLRPYLQQVDEIEAASKRLESVVDTLENYITSLEDKLRVLQQPISQRM</sequence>
<name>A0AC34GPN5_9BILA</name>
<evidence type="ECO:0000313" key="1">
    <source>
        <dbReference type="Proteomes" id="UP000887579"/>
    </source>
</evidence>
<proteinExistence type="predicted"/>
<protein>
    <submittedName>
        <fullName evidence="2">Biogenesis of lysosome-related organelles complex 1 subunit 2</fullName>
    </submittedName>
</protein>
<evidence type="ECO:0000313" key="2">
    <source>
        <dbReference type="WBParaSite" id="ES5_v2.g6292.t1"/>
    </source>
</evidence>
<dbReference type="Proteomes" id="UP000887579">
    <property type="component" value="Unplaced"/>
</dbReference>
<dbReference type="WBParaSite" id="ES5_v2.g6292.t1">
    <property type="protein sequence ID" value="ES5_v2.g6292.t1"/>
    <property type="gene ID" value="ES5_v2.g6292"/>
</dbReference>